<keyword evidence="2" id="KW-1185">Reference proteome</keyword>
<proteinExistence type="predicted"/>
<accession>A0ABT8BYD3</accession>
<dbReference type="Proteomes" id="UP001238540">
    <property type="component" value="Unassembled WGS sequence"/>
</dbReference>
<name>A0ABT8BYD3_9VIBR</name>
<dbReference type="EMBL" id="JAUFQC010000027">
    <property type="protein sequence ID" value="MDN3611389.1"/>
    <property type="molecule type" value="Genomic_DNA"/>
</dbReference>
<reference evidence="2" key="1">
    <citation type="journal article" date="2019" name="Int. J. Syst. Evol. Microbiol.">
        <title>The Global Catalogue of Microorganisms (GCM) 10K type strain sequencing project: providing services to taxonomists for standard genome sequencing and annotation.</title>
        <authorList>
            <consortium name="The Broad Institute Genomics Platform"/>
            <consortium name="The Broad Institute Genome Sequencing Center for Infectious Disease"/>
            <person name="Wu L."/>
            <person name="Ma J."/>
        </authorList>
    </citation>
    <scope>NUCLEOTIDE SEQUENCE [LARGE SCALE GENOMIC DNA]</scope>
    <source>
        <strain evidence="2">CECT 7398</strain>
    </source>
</reference>
<dbReference type="RefSeq" id="WP_290312901.1">
    <property type="nucleotide sequence ID" value="NZ_JAUFQC010000027.1"/>
</dbReference>
<comment type="caution">
    <text evidence="1">The sequence shown here is derived from an EMBL/GenBank/DDBJ whole genome shotgun (WGS) entry which is preliminary data.</text>
</comment>
<protein>
    <submittedName>
        <fullName evidence="1">Uncharacterized protein</fullName>
    </submittedName>
</protein>
<evidence type="ECO:0000313" key="2">
    <source>
        <dbReference type="Proteomes" id="UP001238540"/>
    </source>
</evidence>
<gene>
    <name evidence="1" type="ORF">QWZ16_17445</name>
</gene>
<sequence length="61" mass="6996">MSIKLPCLMDELVTFASVLKRVTFASRQHTNQTLAAAMRAKTCRRFSDKKHKKTVGKDDER</sequence>
<evidence type="ECO:0000313" key="1">
    <source>
        <dbReference type="EMBL" id="MDN3611389.1"/>
    </source>
</evidence>
<organism evidence="1 2">
    <name type="scientific">Vibrio ostreicida</name>
    <dbReference type="NCBI Taxonomy" id="526588"/>
    <lineage>
        <taxon>Bacteria</taxon>
        <taxon>Pseudomonadati</taxon>
        <taxon>Pseudomonadota</taxon>
        <taxon>Gammaproteobacteria</taxon>
        <taxon>Vibrionales</taxon>
        <taxon>Vibrionaceae</taxon>
        <taxon>Vibrio</taxon>
    </lineage>
</organism>